<proteinExistence type="predicted"/>
<comment type="caution">
    <text evidence="1">The sequence shown here is derived from an EMBL/GenBank/DDBJ whole genome shotgun (WGS) entry which is preliminary data.</text>
</comment>
<name>A0AAV0SQR5_9STRA</name>
<evidence type="ECO:0000313" key="2">
    <source>
        <dbReference type="Proteomes" id="UP001159659"/>
    </source>
</evidence>
<dbReference type="Proteomes" id="UP001159659">
    <property type="component" value="Unassembled WGS sequence"/>
</dbReference>
<evidence type="ECO:0000313" key="1">
    <source>
        <dbReference type="EMBL" id="CAI5706000.1"/>
    </source>
</evidence>
<sequence>MIRSSTEWVDNVSVKAVEDTLQSNGFWTTLLTGYRVTRVIEVKQRFQSMGKSLGLRAEKPPAAEGNLAHLADVLDFKSKNAQYEVLEKTKTAKTTKFQLKTAVCESSCSTMDSVCSER</sequence>
<dbReference type="EMBL" id="CANTFK010000072">
    <property type="protein sequence ID" value="CAI5706000.1"/>
    <property type="molecule type" value="Genomic_DNA"/>
</dbReference>
<dbReference type="AlphaFoldDB" id="A0AAV0SQR5"/>
<accession>A0AAV0SQR5</accession>
<organism evidence="1 2">
    <name type="scientific">Peronospora farinosa</name>
    <dbReference type="NCBI Taxonomy" id="134698"/>
    <lineage>
        <taxon>Eukaryota</taxon>
        <taxon>Sar</taxon>
        <taxon>Stramenopiles</taxon>
        <taxon>Oomycota</taxon>
        <taxon>Peronosporomycetes</taxon>
        <taxon>Peronosporales</taxon>
        <taxon>Peronosporaceae</taxon>
        <taxon>Peronospora</taxon>
    </lineage>
</organism>
<reference evidence="1" key="1">
    <citation type="submission" date="2022-12" db="EMBL/GenBank/DDBJ databases">
        <authorList>
            <person name="Webb A."/>
        </authorList>
    </citation>
    <scope>NUCLEOTIDE SEQUENCE</scope>
    <source>
        <strain evidence="1">Pf2</strain>
    </source>
</reference>
<gene>
    <name evidence="1" type="ORF">PFR002_LOCUS852</name>
</gene>
<protein>
    <submittedName>
        <fullName evidence="1">Uncharacterized protein</fullName>
    </submittedName>
</protein>